<keyword evidence="1" id="KW-1133">Transmembrane helix</keyword>
<keyword evidence="4" id="KW-1185">Reference proteome</keyword>
<proteinExistence type="predicted"/>
<name>A0ABS7RA70_9HYPH</name>
<feature type="transmembrane region" description="Helical" evidence="1">
    <location>
        <begin position="76"/>
        <end position="103"/>
    </location>
</feature>
<dbReference type="EMBL" id="JAHSQO010000002">
    <property type="protein sequence ID" value="MBY8916373.1"/>
    <property type="molecule type" value="Genomic_DNA"/>
</dbReference>
<evidence type="ECO:0000256" key="1">
    <source>
        <dbReference type="SAM" id="Phobius"/>
    </source>
</evidence>
<gene>
    <name evidence="3" type="ORF">KVG22_07235</name>
</gene>
<dbReference type="RefSeq" id="WP_223005585.1">
    <property type="nucleotide sequence ID" value="NZ_JAHSQO010000002.1"/>
</dbReference>
<dbReference type="Pfam" id="PF04536">
    <property type="entry name" value="TPM_phosphatase"/>
    <property type="match status" value="1"/>
</dbReference>
<reference evidence="3 4" key="1">
    <citation type="submission" date="2021-06" db="EMBL/GenBank/DDBJ databases">
        <title>Nitratireductor porphyridii sp. nov., isolated from a small marine red alga, Porphyridium purpureum in South Korea.</title>
        <authorList>
            <person name="Kim K.H."/>
            <person name="Kristyanto S."/>
            <person name="Jeon C.O."/>
        </authorList>
    </citation>
    <scope>NUCLEOTIDE SEQUENCE [LARGE SCALE GENOMIC DNA]</scope>
    <source>
        <strain evidence="3 4">R6</strain>
    </source>
</reference>
<evidence type="ECO:0000313" key="4">
    <source>
        <dbReference type="Proteomes" id="UP000777661"/>
    </source>
</evidence>
<protein>
    <submittedName>
        <fullName evidence="3">TPM domain-containing protein</fullName>
    </submittedName>
</protein>
<keyword evidence="1" id="KW-0812">Transmembrane</keyword>
<keyword evidence="1" id="KW-0472">Membrane</keyword>
<sequence>MTRRIRRRLSGAEHARIARAISDAEEKTSGEIYCVLARTSDPYLYPACLIVALAILILGPFLALALRHWWISIDPVVFAAAQLAAFAAAAALVVAFEGLRVALVPKALRYRRAHDNAQNQFFAHNIHVTEGRTGVLIFVSLAERYVEIVADHEIDACVEQSVWNEGVALMLNHARRGTLADGFVETVTYAGEVLSRHFPAGRRNSNEIEDRLTEI</sequence>
<evidence type="ECO:0000313" key="3">
    <source>
        <dbReference type="EMBL" id="MBY8916373.1"/>
    </source>
</evidence>
<organism evidence="3 4">
    <name type="scientific">Nitratireductor rhodophyticola</name>
    <dbReference type="NCBI Taxonomy" id="2854036"/>
    <lineage>
        <taxon>Bacteria</taxon>
        <taxon>Pseudomonadati</taxon>
        <taxon>Pseudomonadota</taxon>
        <taxon>Alphaproteobacteria</taxon>
        <taxon>Hyphomicrobiales</taxon>
        <taxon>Phyllobacteriaceae</taxon>
        <taxon>Nitratireductor</taxon>
    </lineage>
</organism>
<evidence type="ECO:0000259" key="2">
    <source>
        <dbReference type="Pfam" id="PF04536"/>
    </source>
</evidence>
<dbReference type="PANTHER" id="PTHR30373">
    <property type="entry name" value="UPF0603 PROTEIN YGCG"/>
    <property type="match status" value="1"/>
</dbReference>
<dbReference type="Gene3D" id="3.10.310.50">
    <property type="match status" value="1"/>
</dbReference>
<dbReference type="Proteomes" id="UP000777661">
    <property type="component" value="Unassembled WGS sequence"/>
</dbReference>
<accession>A0ABS7RA70</accession>
<comment type="caution">
    <text evidence="3">The sequence shown here is derived from an EMBL/GenBank/DDBJ whole genome shotgun (WGS) entry which is preliminary data.</text>
</comment>
<feature type="domain" description="TPM" evidence="2">
    <location>
        <begin position="99"/>
        <end position="190"/>
    </location>
</feature>
<feature type="transmembrane region" description="Helical" evidence="1">
    <location>
        <begin position="43"/>
        <end position="70"/>
    </location>
</feature>
<dbReference type="PANTHER" id="PTHR30373:SF8">
    <property type="entry name" value="BLL7265 PROTEIN"/>
    <property type="match status" value="1"/>
</dbReference>
<dbReference type="InterPro" id="IPR007621">
    <property type="entry name" value="TPM_dom"/>
</dbReference>